<reference evidence="2" key="1">
    <citation type="submission" date="2020-08" db="EMBL/GenBank/DDBJ databases">
        <title>Multicomponent nature underlies the extraordinary mechanical properties of spider dragline silk.</title>
        <authorList>
            <person name="Kono N."/>
            <person name="Nakamura H."/>
            <person name="Mori M."/>
            <person name="Yoshida Y."/>
            <person name="Ohtoshi R."/>
            <person name="Malay A.D."/>
            <person name="Moran D.A.P."/>
            <person name="Tomita M."/>
            <person name="Numata K."/>
            <person name="Arakawa K."/>
        </authorList>
    </citation>
    <scope>NUCLEOTIDE SEQUENCE</scope>
</reference>
<evidence type="ECO:0000313" key="2">
    <source>
        <dbReference type="EMBL" id="GFT69917.1"/>
    </source>
</evidence>
<gene>
    <name evidence="2" type="ORF">NPIL_483201</name>
</gene>
<sequence length="101" mass="11631">MTSRSEIFATGKPSDLGETKTSSTMSKDQLLLDRIQSLEDQICQLSILHKSRTRELNSSGLRQSRSHSRKSFDPPQKYCYFHFRFGTRCRPKKCSPSSAWN</sequence>
<accession>A0A8X6PIB2</accession>
<evidence type="ECO:0000313" key="3">
    <source>
        <dbReference type="Proteomes" id="UP000887013"/>
    </source>
</evidence>
<dbReference type="AlphaFoldDB" id="A0A8X6PIB2"/>
<organism evidence="2 3">
    <name type="scientific">Nephila pilipes</name>
    <name type="common">Giant wood spider</name>
    <name type="synonym">Nephila maculata</name>
    <dbReference type="NCBI Taxonomy" id="299642"/>
    <lineage>
        <taxon>Eukaryota</taxon>
        <taxon>Metazoa</taxon>
        <taxon>Ecdysozoa</taxon>
        <taxon>Arthropoda</taxon>
        <taxon>Chelicerata</taxon>
        <taxon>Arachnida</taxon>
        <taxon>Araneae</taxon>
        <taxon>Araneomorphae</taxon>
        <taxon>Entelegynae</taxon>
        <taxon>Araneoidea</taxon>
        <taxon>Nephilidae</taxon>
        <taxon>Nephila</taxon>
    </lineage>
</organism>
<feature type="region of interest" description="Disordered" evidence="1">
    <location>
        <begin position="53"/>
        <end position="75"/>
    </location>
</feature>
<proteinExistence type="predicted"/>
<protein>
    <submittedName>
        <fullName evidence="2">Uncharacterized protein</fullName>
    </submittedName>
</protein>
<dbReference type="EMBL" id="BMAW01020775">
    <property type="protein sequence ID" value="GFT69917.1"/>
    <property type="molecule type" value="Genomic_DNA"/>
</dbReference>
<dbReference type="Proteomes" id="UP000887013">
    <property type="component" value="Unassembled WGS sequence"/>
</dbReference>
<comment type="caution">
    <text evidence="2">The sequence shown here is derived from an EMBL/GenBank/DDBJ whole genome shotgun (WGS) entry which is preliminary data.</text>
</comment>
<keyword evidence="3" id="KW-1185">Reference proteome</keyword>
<evidence type="ECO:0000256" key="1">
    <source>
        <dbReference type="SAM" id="MobiDB-lite"/>
    </source>
</evidence>
<feature type="region of interest" description="Disordered" evidence="1">
    <location>
        <begin position="1"/>
        <end position="23"/>
    </location>
</feature>
<name>A0A8X6PIB2_NEPPI</name>